<name>A0A9X2KGD6_9HYPH</name>
<evidence type="ECO:0000313" key="3">
    <source>
        <dbReference type="Proteomes" id="UP001155220"/>
    </source>
</evidence>
<reference evidence="2" key="1">
    <citation type="submission" date="2022-03" db="EMBL/GenBank/DDBJ databases">
        <title>Aurantimonas Liuensis sp. Nov., isolated from the hadal seawater of the Mariana Trench.</title>
        <authorList>
            <person name="Liu R."/>
        </authorList>
    </citation>
    <scope>NUCLEOTIDE SEQUENCE</scope>
    <source>
        <strain evidence="2">LRZ36</strain>
    </source>
</reference>
<evidence type="ECO:0000313" key="2">
    <source>
        <dbReference type="EMBL" id="MCP3056724.1"/>
    </source>
</evidence>
<dbReference type="AlphaFoldDB" id="A0A9X2KGD6"/>
<protein>
    <submittedName>
        <fullName evidence="2">Uncharacterized protein</fullName>
    </submittedName>
</protein>
<evidence type="ECO:0000256" key="1">
    <source>
        <dbReference type="SAM" id="SignalP"/>
    </source>
</evidence>
<sequence length="113" mass="11797">MSGSLSSLSCLPLAVALIVSLASVASAENRDVTITHASSHAMIAFFTSNTGTNNWEEDILGVDVPAVDGAIDVTIDDGCGYCVFDFDATFADGSGAVMTKIDVRAIPRFDFTD</sequence>
<dbReference type="EMBL" id="JALHBS010000104">
    <property type="protein sequence ID" value="MCP3056724.1"/>
    <property type="molecule type" value="Genomic_DNA"/>
</dbReference>
<organism evidence="2 3">
    <name type="scientific">Aurantimonas marianensis</name>
    <dbReference type="NCBI Taxonomy" id="2920428"/>
    <lineage>
        <taxon>Bacteria</taxon>
        <taxon>Pseudomonadati</taxon>
        <taxon>Pseudomonadota</taxon>
        <taxon>Alphaproteobacteria</taxon>
        <taxon>Hyphomicrobiales</taxon>
        <taxon>Aurantimonadaceae</taxon>
        <taxon>Aurantimonas</taxon>
    </lineage>
</organism>
<keyword evidence="1" id="KW-0732">Signal</keyword>
<feature type="chain" id="PRO_5040903122" evidence="1">
    <location>
        <begin position="28"/>
        <end position="113"/>
    </location>
</feature>
<keyword evidence="3" id="KW-1185">Reference proteome</keyword>
<accession>A0A9X2KGD6</accession>
<dbReference type="RefSeq" id="WP_253965522.1">
    <property type="nucleotide sequence ID" value="NZ_JALHBS010000104.1"/>
</dbReference>
<dbReference type="Proteomes" id="UP001155220">
    <property type="component" value="Unassembled WGS sequence"/>
</dbReference>
<gene>
    <name evidence="2" type="ORF">MJ956_16450</name>
</gene>
<feature type="signal peptide" evidence="1">
    <location>
        <begin position="1"/>
        <end position="27"/>
    </location>
</feature>
<proteinExistence type="predicted"/>
<comment type="caution">
    <text evidence="2">The sequence shown here is derived from an EMBL/GenBank/DDBJ whole genome shotgun (WGS) entry which is preliminary data.</text>
</comment>